<accession>A0A1X2KUT6</accession>
<protein>
    <recommendedName>
        <fullName evidence="5">Short-chain dehydrogenase</fullName>
    </recommendedName>
</protein>
<sequence length="130" mass="12751">MIKACPLQRFADRRVIVTGAGSGIGQATVARILDEGATVVAYDASSEGLAHTATVAEEAGTGARLTTAVLDVSSEDAVAAAVSAALAELGGLEVLVGDPSAVASVIAMVASDDGAFITGTEIRIDGGAHA</sequence>
<dbReference type="Pfam" id="PF00106">
    <property type="entry name" value="adh_short"/>
    <property type="match status" value="1"/>
</dbReference>
<dbReference type="Gene3D" id="3.40.50.720">
    <property type="entry name" value="NAD(P)-binding Rossmann-like Domain"/>
    <property type="match status" value="2"/>
</dbReference>
<keyword evidence="4" id="KW-1185">Reference proteome</keyword>
<evidence type="ECO:0000256" key="2">
    <source>
        <dbReference type="ARBA" id="ARBA00023002"/>
    </source>
</evidence>
<dbReference type="AlphaFoldDB" id="A0A1X2KUT6"/>
<keyword evidence="2" id="KW-0560">Oxidoreductase</keyword>
<dbReference type="GO" id="GO:0016491">
    <property type="term" value="F:oxidoreductase activity"/>
    <property type="evidence" value="ECO:0007669"/>
    <property type="project" value="UniProtKB-KW"/>
</dbReference>
<dbReference type="Proteomes" id="UP000242320">
    <property type="component" value="Unassembled WGS sequence"/>
</dbReference>
<organism evidence="3 4">
    <name type="scientific">Mycolicibacterium vulneris</name>
    <dbReference type="NCBI Taxonomy" id="547163"/>
    <lineage>
        <taxon>Bacteria</taxon>
        <taxon>Bacillati</taxon>
        <taxon>Actinomycetota</taxon>
        <taxon>Actinomycetes</taxon>
        <taxon>Mycobacteriales</taxon>
        <taxon>Mycobacteriaceae</taxon>
        <taxon>Mycolicibacterium</taxon>
    </lineage>
</organism>
<comment type="similarity">
    <text evidence="1">Belongs to the short-chain dehydrogenases/reductases (SDR) family.</text>
</comment>
<evidence type="ECO:0000313" key="4">
    <source>
        <dbReference type="Proteomes" id="UP000242320"/>
    </source>
</evidence>
<dbReference type="PANTHER" id="PTHR24321:SF15">
    <property type="entry name" value="OXIDOREDUCTASE UCPA"/>
    <property type="match status" value="1"/>
</dbReference>
<dbReference type="OrthoDB" id="7064009at2"/>
<dbReference type="SUPFAM" id="SSF51735">
    <property type="entry name" value="NAD(P)-binding Rossmann-fold domains"/>
    <property type="match status" value="2"/>
</dbReference>
<gene>
    <name evidence="3" type="ORF">B8W69_19380</name>
</gene>
<dbReference type="PANTHER" id="PTHR24321">
    <property type="entry name" value="DEHYDROGENASES, SHORT CHAIN"/>
    <property type="match status" value="1"/>
</dbReference>
<dbReference type="EMBL" id="NCXM01000020">
    <property type="protein sequence ID" value="OSC25441.1"/>
    <property type="molecule type" value="Genomic_DNA"/>
</dbReference>
<comment type="caution">
    <text evidence="3">The sequence shown here is derived from an EMBL/GenBank/DDBJ whole genome shotgun (WGS) entry which is preliminary data.</text>
</comment>
<dbReference type="RefSeq" id="WP_085291393.1">
    <property type="nucleotide sequence ID" value="NZ_NCXM01000020.1"/>
</dbReference>
<dbReference type="InterPro" id="IPR036291">
    <property type="entry name" value="NAD(P)-bd_dom_sf"/>
</dbReference>
<evidence type="ECO:0000313" key="3">
    <source>
        <dbReference type="EMBL" id="OSC25441.1"/>
    </source>
</evidence>
<proteinExistence type="inferred from homology"/>
<evidence type="ECO:0008006" key="5">
    <source>
        <dbReference type="Google" id="ProtNLM"/>
    </source>
</evidence>
<evidence type="ECO:0000256" key="1">
    <source>
        <dbReference type="ARBA" id="ARBA00006484"/>
    </source>
</evidence>
<name>A0A1X2KUT6_9MYCO</name>
<dbReference type="InterPro" id="IPR002347">
    <property type="entry name" value="SDR_fam"/>
</dbReference>
<reference evidence="3 4" key="1">
    <citation type="submission" date="2017-04" db="EMBL/GenBank/DDBJ databases">
        <title>The new phylogeny of genus Mycobacterium.</title>
        <authorList>
            <person name="Tortoli E."/>
            <person name="Trovato A."/>
            <person name="Cirillo D.M."/>
        </authorList>
    </citation>
    <scope>NUCLEOTIDE SEQUENCE [LARGE SCALE GENOMIC DNA]</scope>
    <source>
        <strain evidence="3 4">DSM 45247</strain>
    </source>
</reference>
<dbReference type="PRINTS" id="PR00081">
    <property type="entry name" value="GDHRDH"/>
</dbReference>